<evidence type="ECO:0000313" key="2">
    <source>
        <dbReference type="Proteomes" id="UP000765509"/>
    </source>
</evidence>
<dbReference type="AlphaFoldDB" id="A0A9Q3J8J8"/>
<reference evidence="1" key="1">
    <citation type="submission" date="2021-03" db="EMBL/GenBank/DDBJ databases">
        <title>Draft genome sequence of rust myrtle Austropuccinia psidii MF-1, a brazilian biotype.</title>
        <authorList>
            <person name="Quecine M.C."/>
            <person name="Pachon D.M.R."/>
            <person name="Bonatelli M.L."/>
            <person name="Correr F.H."/>
            <person name="Franceschini L.M."/>
            <person name="Leite T.F."/>
            <person name="Margarido G.R.A."/>
            <person name="Almeida C.A."/>
            <person name="Ferrarezi J.A."/>
            <person name="Labate C.A."/>
        </authorList>
    </citation>
    <scope>NUCLEOTIDE SEQUENCE</scope>
    <source>
        <strain evidence="1">MF-1</strain>
    </source>
</reference>
<dbReference type="OrthoDB" id="8029976at2759"/>
<gene>
    <name evidence="1" type="ORF">O181_097234</name>
</gene>
<sequence>MELDAVSITVPAELLLYSLLSKLGGDTNLHQFVENLTLNEDIIENPDKILTCLQDLAHLNIAEKKSQITSLTALVSNVEEPHKIVYYCVEGKHNIKCPTHKKGDCWSKNPHLRPPRREKKHQHFDATANLTTAKALMTTSKPQQPGKDQLILDCRATHHI</sequence>
<proteinExistence type="predicted"/>
<comment type="caution">
    <text evidence="1">The sequence shown here is derived from an EMBL/GenBank/DDBJ whole genome shotgun (WGS) entry which is preliminary data.</text>
</comment>
<accession>A0A9Q3J8J8</accession>
<name>A0A9Q3J8J8_9BASI</name>
<organism evidence="1 2">
    <name type="scientific">Austropuccinia psidii MF-1</name>
    <dbReference type="NCBI Taxonomy" id="1389203"/>
    <lineage>
        <taxon>Eukaryota</taxon>
        <taxon>Fungi</taxon>
        <taxon>Dikarya</taxon>
        <taxon>Basidiomycota</taxon>
        <taxon>Pucciniomycotina</taxon>
        <taxon>Pucciniomycetes</taxon>
        <taxon>Pucciniales</taxon>
        <taxon>Sphaerophragmiaceae</taxon>
        <taxon>Austropuccinia</taxon>
    </lineage>
</organism>
<keyword evidence="2" id="KW-1185">Reference proteome</keyword>
<dbReference type="Proteomes" id="UP000765509">
    <property type="component" value="Unassembled WGS sequence"/>
</dbReference>
<dbReference type="EMBL" id="AVOT02065418">
    <property type="protein sequence ID" value="MBW0557519.1"/>
    <property type="molecule type" value="Genomic_DNA"/>
</dbReference>
<protein>
    <submittedName>
        <fullName evidence="1">Uncharacterized protein</fullName>
    </submittedName>
</protein>
<evidence type="ECO:0000313" key="1">
    <source>
        <dbReference type="EMBL" id="MBW0557519.1"/>
    </source>
</evidence>